<organism evidence="1 2">
    <name type="scientific">Ditylenchus dipsaci</name>
    <dbReference type="NCBI Taxonomy" id="166011"/>
    <lineage>
        <taxon>Eukaryota</taxon>
        <taxon>Metazoa</taxon>
        <taxon>Ecdysozoa</taxon>
        <taxon>Nematoda</taxon>
        <taxon>Chromadorea</taxon>
        <taxon>Rhabditida</taxon>
        <taxon>Tylenchina</taxon>
        <taxon>Tylenchomorpha</taxon>
        <taxon>Sphaerularioidea</taxon>
        <taxon>Anguinidae</taxon>
        <taxon>Anguininae</taxon>
        <taxon>Ditylenchus</taxon>
    </lineage>
</organism>
<evidence type="ECO:0000313" key="2">
    <source>
        <dbReference type="WBParaSite" id="jg25414"/>
    </source>
</evidence>
<keyword evidence="1" id="KW-1185">Reference proteome</keyword>
<dbReference type="AlphaFoldDB" id="A0A915E275"/>
<sequence length="94" mass="10681">MATEIYEEAQLCFSSRNHRLNYHETWISNGDRMTFTTGGNGFFYGIMLECSIQGPHQKLPRDLDQLLLWNNAGMLHSRPTSETTTRLGSATAIE</sequence>
<evidence type="ECO:0000313" key="1">
    <source>
        <dbReference type="Proteomes" id="UP000887574"/>
    </source>
</evidence>
<accession>A0A915E275</accession>
<dbReference type="Proteomes" id="UP000887574">
    <property type="component" value="Unplaced"/>
</dbReference>
<proteinExistence type="predicted"/>
<protein>
    <submittedName>
        <fullName evidence="2">Uncharacterized protein</fullName>
    </submittedName>
</protein>
<reference evidence="2" key="1">
    <citation type="submission" date="2022-11" db="UniProtKB">
        <authorList>
            <consortium name="WormBaseParasite"/>
        </authorList>
    </citation>
    <scope>IDENTIFICATION</scope>
</reference>
<dbReference type="WBParaSite" id="jg25414">
    <property type="protein sequence ID" value="jg25414"/>
    <property type="gene ID" value="jg25414"/>
</dbReference>
<name>A0A915E275_9BILA</name>